<reference evidence="3 4" key="1">
    <citation type="submission" date="2024-12" db="EMBL/GenBank/DDBJ databases">
        <title>The unique morphological basis and parallel evolutionary history of personate flowers in Penstemon.</title>
        <authorList>
            <person name="Depatie T.H."/>
            <person name="Wessinger C.A."/>
        </authorList>
    </citation>
    <scope>NUCLEOTIDE SEQUENCE [LARGE SCALE GENOMIC DNA]</scope>
    <source>
        <strain evidence="3">WTNN_2</strain>
        <tissue evidence="3">Leaf</tissue>
    </source>
</reference>
<protein>
    <recommendedName>
        <fullName evidence="2">F-box associated beta-propeller type 1 domain-containing protein</fullName>
    </recommendedName>
</protein>
<dbReference type="AlphaFoldDB" id="A0ABD3RP03"/>
<dbReference type="InterPro" id="IPR050796">
    <property type="entry name" value="SCF_F-box_component"/>
</dbReference>
<feature type="domain" description="F-box associated beta-propeller type 1" evidence="2">
    <location>
        <begin position="14"/>
        <end position="264"/>
    </location>
</feature>
<dbReference type="InterPro" id="IPR006527">
    <property type="entry name" value="F-box-assoc_dom_typ1"/>
</dbReference>
<organism evidence="3 4">
    <name type="scientific">Penstemon smallii</name>
    <dbReference type="NCBI Taxonomy" id="265156"/>
    <lineage>
        <taxon>Eukaryota</taxon>
        <taxon>Viridiplantae</taxon>
        <taxon>Streptophyta</taxon>
        <taxon>Embryophyta</taxon>
        <taxon>Tracheophyta</taxon>
        <taxon>Spermatophyta</taxon>
        <taxon>Magnoliopsida</taxon>
        <taxon>eudicotyledons</taxon>
        <taxon>Gunneridae</taxon>
        <taxon>Pentapetalae</taxon>
        <taxon>asterids</taxon>
        <taxon>lamiids</taxon>
        <taxon>Lamiales</taxon>
        <taxon>Plantaginaceae</taxon>
        <taxon>Cheloneae</taxon>
        <taxon>Penstemon</taxon>
    </lineage>
</organism>
<dbReference type="Pfam" id="PF07734">
    <property type="entry name" value="FBA_1"/>
    <property type="match status" value="1"/>
</dbReference>
<sequence length="348" mass="40257">MSHCSLYDDYPAESCNGLILLKVVKDNGEIEIEYLLWNPTIKKSKTIESFYPRDNFHNSSSSESGYIVRGLGFHESSNDYRVVKIEYYVDLYNVGRENEDEKISTTVEIYSLKTKSWRRVDSNPDGLVGFKGGVFLNRCVHWLASRKFWADEYRGCTPEGSIESILFFNFEKECFGEIKLPDDFDHEDADHEDAGLVAFKEFQGSLAAVFFDHDVDKCYVWVMDEYGVTNSWNKKMTIRLPKKCGSPFGFTKNGILVCEEYKQEDRHWGLSRNSKKPTKSTKKTRKSLPGFMFLDNEKFKEPIKVIDYVESLALLDKDSTDDEDEDSEEEDSEDEDSEDEDCYDNLAL</sequence>
<dbReference type="InterPro" id="IPR017451">
    <property type="entry name" value="F-box-assoc_interact_dom"/>
</dbReference>
<keyword evidence="4" id="KW-1185">Reference proteome</keyword>
<dbReference type="PANTHER" id="PTHR31672">
    <property type="entry name" value="BNACNNG10540D PROTEIN"/>
    <property type="match status" value="1"/>
</dbReference>
<dbReference type="PANTHER" id="PTHR31672:SF13">
    <property type="entry name" value="F-BOX PROTEIN CPR30-LIKE"/>
    <property type="match status" value="1"/>
</dbReference>
<feature type="region of interest" description="Disordered" evidence="1">
    <location>
        <begin position="316"/>
        <end position="348"/>
    </location>
</feature>
<comment type="caution">
    <text evidence="3">The sequence shown here is derived from an EMBL/GenBank/DDBJ whole genome shotgun (WGS) entry which is preliminary data.</text>
</comment>
<dbReference type="EMBL" id="JBJXBP010000008">
    <property type="protein sequence ID" value="KAL3814628.1"/>
    <property type="molecule type" value="Genomic_DNA"/>
</dbReference>
<evidence type="ECO:0000313" key="3">
    <source>
        <dbReference type="EMBL" id="KAL3814628.1"/>
    </source>
</evidence>
<dbReference type="Proteomes" id="UP001634393">
    <property type="component" value="Unassembled WGS sequence"/>
</dbReference>
<dbReference type="NCBIfam" id="TIGR01640">
    <property type="entry name" value="F_box_assoc_1"/>
    <property type="match status" value="1"/>
</dbReference>
<evidence type="ECO:0000256" key="1">
    <source>
        <dbReference type="SAM" id="MobiDB-lite"/>
    </source>
</evidence>
<accession>A0ABD3RP03</accession>
<evidence type="ECO:0000313" key="4">
    <source>
        <dbReference type="Proteomes" id="UP001634393"/>
    </source>
</evidence>
<evidence type="ECO:0000259" key="2">
    <source>
        <dbReference type="Pfam" id="PF07734"/>
    </source>
</evidence>
<feature type="compositionally biased region" description="Acidic residues" evidence="1">
    <location>
        <begin position="319"/>
        <end position="348"/>
    </location>
</feature>
<proteinExistence type="predicted"/>
<gene>
    <name evidence="3" type="ORF">ACJIZ3_015896</name>
</gene>
<name>A0ABD3RP03_9LAMI</name>